<dbReference type="SUPFAM" id="SSF51604">
    <property type="entry name" value="Enolase C-terminal domain-like"/>
    <property type="match status" value="1"/>
</dbReference>
<dbReference type="SMART" id="SM00922">
    <property type="entry name" value="MR_MLE"/>
    <property type="match status" value="1"/>
</dbReference>
<evidence type="ECO:0000256" key="3">
    <source>
        <dbReference type="ARBA" id="ARBA00022842"/>
    </source>
</evidence>
<name>A0ABR5J5W3_9ACTN</name>
<evidence type="ECO:0000259" key="4">
    <source>
        <dbReference type="SMART" id="SM00922"/>
    </source>
</evidence>
<dbReference type="InterPro" id="IPR018110">
    <property type="entry name" value="Mandel_Rmase/mucon_lact_enz_CS"/>
</dbReference>
<evidence type="ECO:0000256" key="2">
    <source>
        <dbReference type="ARBA" id="ARBA00022723"/>
    </source>
</evidence>
<proteinExistence type="predicted"/>
<dbReference type="CDD" id="cd03328">
    <property type="entry name" value="MR_like_3"/>
    <property type="match status" value="1"/>
</dbReference>
<comment type="cofactor">
    <cofactor evidence="1">
        <name>Mg(2+)</name>
        <dbReference type="ChEBI" id="CHEBI:18420"/>
    </cofactor>
</comment>
<dbReference type="InterPro" id="IPR013341">
    <property type="entry name" value="Mandelate_racemase_N_dom"/>
</dbReference>
<dbReference type="RefSeq" id="WP_030880644.1">
    <property type="nucleotide sequence ID" value="NZ_JBIRHZ010000003.1"/>
</dbReference>
<dbReference type="Pfam" id="PF02746">
    <property type="entry name" value="MR_MLE_N"/>
    <property type="match status" value="1"/>
</dbReference>
<dbReference type="InterPro" id="IPR013342">
    <property type="entry name" value="Mandelate_racemase_C"/>
</dbReference>
<dbReference type="Proteomes" id="UP000037020">
    <property type="component" value="Unassembled WGS sequence"/>
</dbReference>
<dbReference type="InterPro" id="IPR046945">
    <property type="entry name" value="RHMD-like"/>
</dbReference>
<comment type="caution">
    <text evidence="5">The sequence shown here is derived from an EMBL/GenBank/DDBJ whole genome shotgun (WGS) entry which is preliminary data.</text>
</comment>
<dbReference type="PANTHER" id="PTHR13794">
    <property type="entry name" value="ENOLASE SUPERFAMILY, MANDELATE RACEMASE"/>
    <property type="match status" value="1"/>
</dbReference>
<gene>
    <name evidence="5" type="ORF">ADK38_17985</name>
</gene>
<dbReference type="Pfam" id="PF13378">
    <property type="entry name" value="MR_MLE_C"/>
    <property type="match status" value="1"/>
</dbReference>
<sequence length="367" mass="39036">MKPQLPLEQLAVSAYSVPTDAPEADATLDWDATTVVVVEARAGTVYGTGWTYAPAAAGLFVDEQLAPATLGRSALDVPRLHDAMCRAVRDSGRPGIASCAISAVDLALWDLKARQFEVPLVGLLGAARETVPVYGSGGFTTYHDTHLASQLSGWVHGQGIPRVKIKIGECRGRAVARDLSRVRQARQVIGDKAELYVDAGGGYNRKQAVRVGGALAEYGVGWLEEPVSADDLNGLRLIRDTLVCDVAAGKFGYGLPYFARMVSAGAVDCLQADATRCGGITEFLRAAALAQAHGLEISAHCAPHVHVHAAAAIPNLRHIEWFHDHVRIESTLFDGALDPSGGRLTPGPAPGHGLTLRREDMEPYRIA</sequence>
<organism evidence="5 6">
    <name type="scientific">Streptomyces varsoviensis</name>
    <dbReference type="NCBI Taxonomy" id="67373"/>
    <lineage>
        <taxon>Bacteria</taxon>
        <taxon>Bacillati</taxon>
        <taxon>Actinomycetota</taxon>
        <taxon>Actinomycetes</taxon>
        <taxon>Kitasatosporales</taxon>
        <taxon>Streptomycetaceae</taxon>
        <taxon>Streptomyces</taxon>
    </lineage>
</organism>
<dbReference type="InterPro" id="IPR029017">
    <property type="entry name" value="Enolase-like_N"/>
</dbReference>
<dbReference type="Gene3D" id="3.30.390.10">
    <property type="entry name" value="Enolase-like, N-terminal domain"/>
    <property type="match status" value="1"/>
</dbReference>
<keyword evidence="2" id="KW-0479">Metal-binding</keyword>
<dbReference type="Gene3D" id="3.20.20.120">
    <property type="entry name" value="Enolase-like C-terminal domain"/>
    <property type="match status" value="1"/>
</dbReference>
<dbReference type="PROSITE" id="PS00908">
    <property type="entry name" value="MR_MLE_1"/>
    <property type="match status" value="1"/>
</dbReference>
<evidence type="ECO:0000256" key="1">
    <source>
        <dbReference type="ARBA" id="ARBA00001946"/>
    </source>
</evidence>
<keyword evidence="6" id="KW-1185">Reference proteome</keyword>
<reference evidence="5 6" key="1">
    <citation type="submission" date="2015-07" db="EMBL/GenBank/DDBJ databases">
        <authorList>
            <person name="Ju K.-S."/>
            <person name="Doroghazi J.R."/>
            <person name="Metcalf W.W."/>
        </authorList>
    </citation>
    <scope>NUCLEOTIDE SEQUENCE [LARGE SCALE GENOMIC DNA]</scope>
    <source>
        <strain evidence="5 6">NRRL B-3589</strain>
    </source>
</reference>
<dbReference type="PANTHER" id="PTHR13794:SF58">
    <property type="entry name" value="MITOCHONDRIAL ENOLASE SUPERFAMILY MEMBER 1"/>
    <property type="match status" value="1"/>
</dbReference>
<accession>A0ABR5J5W3</accession>
<evidence type="ECO:0000313" key="5">
    <source>
        <dbReference type="EMBL" id="KOG88767.1"/>
    </source>
</evidence>
<dbReference type="EMBL" id="LGUT01001525">
    <property type="protein sequence ID" value="KOG88767.1"/>
    <property type="molecule type" value="Genomic_DNA"/>
</dbReference>
<feature type="domain" description="Mandelate racemase/muconate lactonizing enzyme C-terminal" evidence="4">
    <location>
        <begin position="144"/>
        <end position="245"/>
    </location>
</feature>
<dbReference type="InterPro" id="IPR029065">
    <property type="entry name" value="Enolase_C-like"/>
</dbReference>
<evidence type="ECO:0000313" key="6">
    <source>
        <dbReference type="Proteomes" id="UP000037020"/>
    </source>
</evidence>
<dbReference type="SUPFAM" id="SSF54826">
    <property type="entry name" value="Enolase N-terminal domain-like"/>
    <property type="match status" value="1"/>
</dbReference>
<dbReference type="InterPro" id="IPR036849">
    <property type="entry name" value="Enolase-like_C_sf"/>
</dbReference>
<protein>
    <submittedName>
        <fullName evidence="5">Mandelate racemase</fullName>
    </submittedName>
</protein>
<keyword evidence="3" id="KW-0460">Magnesium</keyword>